<feature type="transmembrane region" description="Helical" evidence="6">
    <location>
        <begin position="23"/>
        <end position="42"/>
    </location>
</feature>
<comment type="subcellular location">
    <subcellularLocation>
        <location evidence="1">Cell membrane</location>
        <topology evidence="1">Multi-pass membrane protein</topology>
    </subcellularLocation>
</comment>
<evidence type="ECO:0000256" key="6">
    <source>
        <dbReference type="SAM" id="Phobius"/>
    </source>
</evidence>
<reference evidence="7 8" key="1">
    <citation type="submission" date="2019-02" db="EMBL/GenBank/DDBJ databases">
        <title>Deep-cultivation of Planctomycetes and their phenomic and genomic characterization uncovers novel biology.</title>
        <authorList>
            <person name="Wiegand S."/>
            <person name="Jogler M."/>
            <person name="Boedeker C."/>
            <person name="Pinto D."/>
            <person name="Vollmers J."/>
            <person name="Rivas-Marin E."/>
            <person name="Kohn T."/>
            <person name="Peeters S.H."/>
            <person name="Heuer A."/>
            <person name="Rast P."/>
            <person name="Oberbeckmann S."/>
            <person name="Bunk B."/>
            <person name="Jeske O."/>
            <person name="Meyerdierks A."/>
            <person name="Storesund J.E."/>
            <person name="Kallscheuer N."/>
            <person name="Luecker S."/>
            <person name="Lage O.M."/>
            <person name="Pohl T."/>
            <person name="Merkel B.J."/>
            <person name="Hornburger P."/>
            <person name="Mueller R.-W."/>
            <person name="Bruemmer F."/>
            <person name="Labrenz M."/>
            <person name="Spormann A.M."/>
            <person name="Op den Camp H."/>
            <person name="Overmann J."/>
            <person name="Amann R."/>
            <person name="Jetten M.S.M."/>
            <person name="Mascher T."/>
            <person name="Medema M.H."/>
            <person name="Devos D.P."/>
            <person name="Kaster A.-K."/>
            <person name="Ovreas L."/>
            <person name="Rohde M."/>
            <person name="Galperin M.Y."/>
            <person name="Jogler C."/>
        </authorList>
    </citation>
    <scope>NUCLEOTIDE SEQUENCE [LARGE SCALE GENOMIC DNA]</scope>
    <source>
        <strain evidence="7 8">EC9</strain>
    </source>
</reference>
<evidence type="ECO:0000256" key="4">
    <source>
        <dbReference type="ARBA" id="ARBA00022989"/>
    </source>
</evidence>
<keyword evidence="8" id="KW-1185">Reference proteome</keyword>
<feature type="transmembrane region" description="Helical" evidence="6">
    <location>
        <begin position="95"/>
        <end position="119"/>
    </location>
</feature>
<evidence type="ECO:0000313" key="7">
    <source>
        <dbReference type="EMBL" id="QDS87043.1"/>
    </source>
</evidence>
<name>A0A517LWP1_9BACT</name>
<dbReference type="InterPro" id="IPR002528">
    <property type="entry name" value="MATE_fam"/>
</dbReference>
<evidence type="ECO:0000256" key="3">
    <source>
        <dbReference type="ARBA" id="ARBA00022692"/>
    </source>
</evidence>
<keyword evidence="4 6" id="KW-1133">Transmembrane helix</keyword>
<feature type="transmembrane region" description="Helical" evidence="6">
    <location>
        <begin position="265"/>
        <end position="286"/>
    </location>
</feature>
<evidence type="ECO:0000313" key="8">
    <source>
        <dbReference type="Proteomes" id="UP000319557"/>
    </source>
</evidence>
<dbReference type="Pfam" id="PF01554">
    <property type="entry name" value="MatE"/>
    <property type="match status" value="1"/>
</dbReference>
<sequence>MTGELVLENQGFVLRNKRLVKYASSYIVSIASLFCLTAMWKLSATAFSPSDFELFALCRRGLSTLLPFIELGIPLAVTQYVALDHVRQGNRNEKSILVAALFWCSAFGLVAIATSWLLAGRIVKFANLPVEFAQYLPLVASWAVGTAFFALASGWWHAKRQFIRASMARVLMFAIPLPIIALGNTSMHVKMGGVALVVSGVFGGVLLNILRTCDHGFDLNNFRTQLRNTVAFGVPRSVGRASLQLMLWLPVMFAAKHGGNLNVSAVAFGISLIVAVGGVVSPVGALIHSTLSVKIEQKRFNEAKKIVLGAFCFSATISVLATILLWDNLPYVVSIMLTEQYVEIVPLLRVLLIAQVPLTICSVMQCTLDVINNSPLNLRAGIVSLWVCACLVWVSPDADAVLYSLVGSLSLRAVLVLRDILSTFRSCDQVLRELTKEANSDCGMATQCT</sequence>
<evidence type="ECO:0000256" key="2">
    <source>
        <dbReference type="ARBA" id="ARBA00022475"/>
    </source>
</evidence>
<dbReference type="PANTHER" id="PTHR30250">
    <property type="entry name" value="PST FAMILY PREDICTED COLANIC ACID TRANSPORTER"/>
    <property type="match status" value="1"/>
</dbReference>
<evidence type="ECO:0000256" key="1">
    <source>
        <dbReference type="ARBA" id="ARBA00004651"/>
    </source>
</evidence>
<accession>A0A517LWP1</accession>
<dbReference type="GO" id="GO:0015297">
    <property type="term" value="F:antiporter activity"/>
    <property type="evidence" value="ECO:0007669"/>
    <property type="project" value="InterPro"/>
</dbReference>
<keyword evidence="3 6" id="KW-0812">Transmembrane</keyword>
<dbReference type="GO" id="GO:0042910">
    <property type="term" value="F:xenobiotic transmembrane transporter activity"/>
    <property type="evidence" value="ECO:0007669"/>
    <property type="project" value="InterPro"/>
</dbReference>
<keyword evidence="5 6" id="KW-0472">Membrane</keyword>
<feature type="transmembrane region" description="Helical" evidence="6">
    <location>
        <begin position="346"/>
        <end position="364"/>
    </location>
</feature>
<dbReference type="Proteomes" id="UP000319557">
    <property type="component" value="Chromosome"/>
</dbReference>
<proteinExistence type="predicted"/>
<gene>
    <name evidence="7" type="ORF">EC9_12190</name>
</gene>
<dbReference type="KEGG" id="ruv:EC9_12190"/>
<feature type="transmembrane region" description="Helical" evidence="6">
    <location>
        <begin position="400"/>
        <end position="417"/>
    </location>
</feature>
<dbReference type="GO" id="GO:0005886">
    <property type="term" value="C:plasma membrane"/>
    <property type="evidence" value="ECO:0007669"/>
    <property type="project" value="UniProtKB-SubCell"/>
</dbReference>
<feature type="transmembrane region" description="Helical" evidence="6">
    <location>
        <begin position="306"/>
        <end position="326"/>
    </location>
</feature>
<keyword evidence="2" id="KW-1003">Cell membrane</keyword>
<feature type="transmembrane region" description="Helical" evidence="6">
    <location>
        <begin position="193"/>
        <end position="210"/>
    </location>
</feature>
<dbReference type="AlphaFoldDB" id="A0A517LWP1"/>
<dbReference type="InterPro" id="IPR050833">
    <property type="entry name" value="Poly_Biosynth_Transport"/>
</dbReference>
<dbReference type="EMBL" id="CP036261">
    <property type="protein sequence ID" value="QDS87043.1"/>
    <property type="molecule type" value="Genomic_DNA"/>
</dbReference>
<feature type="transmembrane region" description="Helical" evidence="6">
    <location>
        <begin position="62"/>
        <end position="83"/>
    </location>
</feature>
<feature type="transmembrane region" description="Helical" evidence="6">
    <location>
        <begin position="230"/>
        <end position="253"/>
    </location>
</feature>
<organism evidence="7 8">
    <name type="scientific">Rosistilla ulvae</name>
    <dbReference type="NCBI Taxonomy" id="1930277"/>
    <lineage>
        <taxon>Bacteria</taxon>
        <taxon>Pseudomonadati</taxon>
        <taxon>Planctomycetota</taxon>
        <taxon>Planctomycetia</taxon>
        <taxon>Pirellulales</taxon>
        <taxon>Pirellulaceae</taxon>
        <taxon>Rosistilla</taxon>
    </lineage>
</organism>
<dbReference type="RefSeq" id="WP_145343171.1">
    <property type="nucleotide sequence ID" value="NZ_CP036261.1"/>
</dbReference>
<feature type="transmembrane region" description="Helical" evidence="6">
    <location>
        <begin position="376"/>
        <end position="394"/>
    </location>
</feature>
<protein>
    <submittedName>
        <fullName evidence="7">MatE</fullName>
    </submittedName>
</protein>
<dbReference type="PANTHER" id="PTHR30250:SF11">
    <property type="entry name" value="O-ANTIGEN TRANSPORTER-RELATED"/>
    <property type="match status" value="1"/>
</dbReference>
<feature type="transmembrane region" description="Helical" evidence="6">
    <location>
        <begin position="139"/>
        <end position="158"/>
    </location>
</feature>
<feature type="transmembrane region" description="Helical" evidence="6">
    <location>
        <begin position="170"/>
        <end position="187"/>
    </location>
</feature>
<evidence type="ECO:0000256" key="5">
    <source>
        <dbReference type="ARBA" id="ARBA00023136"/>
    </source>
</evidence>